<protein>
    <submittedName>
        <fullName evidence="3">Peptidoglycan/LPS O-acetylase OafA/YrhL, contains acyltransferase and SGNH-hydrolase domains</fullName>
    </submittedName>
</protein>
<dbReference type="InterPro" id="IPR050879">
    <property type="entry name" value="Acyltransferase_3"/>
</dbReference>
<keyword evidence="3" id="KW-0012">Acyltransferase</keyword>
<evidence type="ECO:0000256" key="1">
    <source>
        <dbReference type="SAM" id="Phobius"/>
    </source>
</evidence>
<dbReference type="InterPro" id="IPR002656">
    <property type="entry name" value="Acyl_transf_3_dom"/>
</dbReference>
<feature type="transmembrane region" description="Helical" evidence="1">
    <location>
        <begin position="180"/>
        <end position="200"/>
    </location>
</feature>
<keyword evidence="1" id="KW-1133">Transmembrane helix</keyword>
<keyword evidence="3" id="KW-0378">Hydrolase</keyword>
<feature type="transmembrane region" description="Helical" evidence="1">
    <location>
        <begin position="87"/>
        <end position="106"/>
    </location>
</feature>
<feature type="transmembrane region" description="Helical" evidence="1">
    <location>
        <begin position="241"/>
        <end position="261"/>
    </location>
</feature>
<evidence type="ECO:0000259" key="2">
    <source>
        <dbReference type="Pfam" id="PF01757"/>
    </source>
</evidence>
<sequence length="362" mass="42565">MTNVSIRAKNNFDILRFFAASFVIITHWSVLIGKPESDTLSELSNGAISFSGIGIKSFFIISGYLITKSLESSSSYLDYFVKRFLRIIPALAAASLFCILVGYFFASVPASVYFSNVNTWTFMLNVFLLKMQWELPYVFENQPYHAVMGSAWSLVYEMMMYFILAFAYALGFLSKKRRVWYIVAFFILIVFYEIISFYPVPDKFRYYLIYTDLDLYHTIYFMIIFQLGSIYYLYRDNIKYINTLAFLMLVLWIITWYIPFFLQFKSIITALFLPYLLFWLAFNPALNYTYNFGKYGDFSYGIYLYGMFVQQVLIAILGADYPLFIMMPLSVLISAILGYFSWHWVEKPALELRKYILPSVKR</sequence>
<dbReference type="AlphaFoldDB" id="A0A1I1NL11"/>
<dbReference type="PANTHER" id="PTHR23028:SF53">
    <property type="entry name" value="ACYL_TRANSF_3 DOMAIN-CONTAINING PROTEIN"/>
    <property type="match status" value="1"/>
</dbReference>
<evidence type="ECO:0000313" key="3">
    <source>
        <dbReference type="EMBL" id="SFC98384.1"/>
    </source>
</evidence>
<dbReference type="GO" id="GO:0016787">
    <property type="term" value="F:hydrolase activity"/>
    <property type="evidence" value="ECO:0007669"/>
    <property type="project" value="UniProtKB-KW"/>
</dbReference>
<keyword evidence="4" id="KW-1185">Reference proteome</keyword>
<feature type="domain" description="Acyltransferase 3" evidence="2">
    <location>
        <begin position="11"/>
        <end position="337"/>
    </location>
</feature>
<feature type="transmembrane region" description="Helical" evidence="1">
    <location>
        <begin position="323"/>
        <end position="345"/>
    </location>
</feature>
<dbReference type="EMBL" id="FOLE01000016">
    <property type="protein sequence ID" value="SFC98384.1"/>
    <property type="molecule type" value="Genomic_DNA"/>
</dbReference>
<organism evidence="3 4">
    <name type="scientific">Flexibacter flexilis DSM 6793</name>
    <dbReference type="NCBI Taxonomy" id="927664"/>
    <lineage>
        <taxon>Bacteria</taxon>
        <taxon>Pseudomonadati</taxon>
        <taxon>Bacteroidota</taxon>
        <taxon>Cytophagia</taxon>
        <taxon>Cytophagales</taxon>
        <taxon>Flexibacteraceae</taxon>
        <taxon>Flexibacter</taxon>
    </lineage>
</organism>
<dbReference type="Pfam" id="PF01757">
    <property type="entry name" value="Acyl_transf_3"/>
    <property type="match status" value="1"/>
</dbReference>
<feature type="transmembrane region" description="Helical" evidence="1">
    <location>
        <begin position="267"/>
        <end position="286"/>
    </location>
</feature>
<feature type="transmembrane region" description="Helical" evidence="1">
    <location>
        <begin position="215"/>
        <end position="234"/>
    </location>
</feature>
<evidence type="ECO:0000313" key="4">
    <source>
        <dbReference type="Proteomes" id="UP000199514"/>
    </source>
</evidence>
<feature type="transmembrane region" description="Helical" evidence="1">
    <location>
        <begin position="154"/>
        <end position="173"/>
    </location>
</feature>
<proteinExistence type="predicted"/>
<name>A0A1I1NL11_9BACT</name>
<keyword evidence="1" id="KW-0472">Membrane</keyword>
<dbReference type="STRING" id="927664.SAMN05421780_11624"/>
<dbReference type="GO" id="GO:0000271">
    <property type="term" value="P:polysaccharide biosynthetic process"/>
    <property type="evidence" value="ECO:0007669"/>
    <property type="project" value="TreeGrafter"/>
</dbReference>
<feature type="transmembrane region" description="Helical" evidence="1">
    <location>
        <begin position="12"/>
        <end position="31"/>
    </location>
</feature>
<dbReference type="GO" id="GO:0016747">
    <property type="term" value="F:acyltransferase activity, transferring groups other than amino-acyl groups"/>
    <property type="evidence" value="ECO:0007669"/>
    <property type="project" value="InterPro"/>
</dbReference>
<accession>A0A1I1NL11</accession>
<dbReference type="Proteomes" id="UP000199514">
    <property type="component" value="Unassembled WGS sequence"/>
</dbReference>
<dbReference type="GO" id="GO:0016020">
    <property type="term" value="C:membrane"/>
    <property type="evidence" value="ECO:0007669"/>
    <property type="project" value="TreeGrafter"/>
</dbReference>
<keyword evidence="1" id="KW-0812">Transmembrane</keyword>
<dbReference type="RefSeq" id="WP_091516685.1">
    <property type="nucleotide sequence ID" value="NZ_FOLE01000016.1"/>
</dbReference>
<feature type="transmembrane region" description="Helical" evidence="1">
    <location>
        <begin position="43"/>
        <end position="66"/>
    </location>
</feature>
<feature type="transmembrane region" description="Helical" evidence="1">
    <location>
        <begin position="298"/>
        <end position="317"/>
    </location>
</feature>
<dbReference type="PANTHER" id="PTHR23028">
    <property type="entry name" value="ACETYLTRANSFERASE"/>
    <property type="match status" value="1"/>
</dbReference>
<reference evidence="3 4" key="1">
    <citation type="submission" date="2016-10" db="EMBL/GenBank/DDBJ databases">
        <authorList>
            <person name="de Groot N.N."/>
        </authorList>
    </citation>
    <scope>NUCLEOTIDE SEQUENCE [LARGE SCALE GENOMIC DNA]</scope>
    <source>
        <strain evidence="3 4">DSM 6793</strain>
    </source>
</reference>
<gene>
    <name evidence="3" type="ORF">SAMN05421780_11624</name>
</gene>
<keyword evidence="3" id="KW-0808">Transferase</keyword>
<dbReference type="OrthoDB" id="9796461at2"/>